<proteinExistence type="predicted"/>
<reference evidence="1 2" key="1">
    <citation type="submission" date="2022-03" db="EMBL/GenBank/DDBJ databases">
        <authorList>
            <person name="Macdonald S."/>
            <person name="Ahmed S."/>
            <person name="Newling K."/>
        </authorList>
    </citation>
    <scope>NUCLEOTIDE SEQUENCE [LARGE SCALE GENOMIC DNA]</scope>
</reference>
<sequence length="101" mass="11636">MPLEESMISDIMPAFTCIAPFSSMEVEKNLSFRESGPTSRVAIQRDPDYDRSYKRYIRNLPLYQNFNLPPFNMMQSPNCQMGPISQELMSLLTLDHLQALS</sequence>
<gene>
    <name evidence="1" type="ORF">ERUC_LOCUS14628</name>
</gene>
<dbReference type="EMBL" id="CAKOAT010137488">
    <property type="protein sequence ID" value="CAH8337611.1"/>
    <property type="molecule type" value="Genomic_DNA"/>
</dbReference>
<accession>A0ABC8JRH9</accession>
<evidence type="ECO:0000313" key="2">
    <source>
        <dbReference type="Proteomes" id="UP001642260"/>
    </source>
</evidence>
<dbReference type="AlphaFoldDB" id="A0ABC8JRH9"/>
<organism evidence="1 2">
    <name type="scientific">Eruca vesicaria subsp. sativa</name>
    <name type="common">Garden rocket</name>
    <name type="synonym">Eruca sativa</name>
    <dbReference type="NCBI Taxonomy" id="29727"/>
    <lineage>
        <taxon>Eukaryota</taxon>
        <taxon>Viridiplantae</taxon>
        <taxon>Streptophyta</taxon>
        <taxon>Embryophyta</taxon>
        <taxon>Tracheophyta</taxon>
        <taxon>Spermatophyta</taxon>
        <taxon>Magnoliopsida</taxon>
        <taxon>eudicotyledons</taxon>
        <taxon>Gunneridae</taxon>
        <taxon>Pentapetalae</taxon>
        <taxon>rosids</taxon>
        <taxon>malvids</taxon>
        <taxon>Brassicales</taxon>
        <taxon>Brassicaceae</taxon>
        <taxon>Brassiceae</taxon>
        <taxon>Eruca</taxon>
    </lineage>
</organism>
<name>A0ABC8JRH9_ERUVS</name>
<dbReference type="Proteomes" id="UP001642260">
    <property type="component" value="Unassembled WGS sequence"/>
</dbReference>
<comment type="caution">
    <text evidence="1">The sequence shown here is derived from an EMBL/GenBank/DDBJ whole genome shotgun (WGS) entry which is preliminary data.</text>
</comment>
<protein>
    <submittedName>
        <fullName evidence="1">Uncharacterized protein</fullName>
    </submittedName>
</protein>
<evidence type="ECO:0000313" key="1">
    <source>
        <dbReference type="EMBL" id="CAH8337611.1"/>
    </source>
</evidence>
<keyword evidence="2" id="KW-1185">Reference proteome</keyword>